<dbReference type="InterPro" id="IPR044814">
    <property type="entry name" value="Terpene_cyclase_plant_C1"/>
</dbReference>
<dbReference type="InterPro" id="IPR050148">
    <property type="entry name" value="Terpene_synthase-like"/>
</dbReference>
<reference evidence="11 12" key="2">
    <citation type="journal article" date="2017" name="Genome Biol.">
        <title>New reference genome sequences of hot pepper reveal the massive evolution of plant disease-resistance genes by retroduplication.</title>
        <authorList>
            <person name="Kim S."/>
            <person name="Park J."/>
            <person name="Yeom S.I."/>
            <person name="Kim Y.M."/>
            <person name="Seo E."/>
            <person name="Kim K.T."/>
            <person name="Kim M.S."/>
            <person name="Lee J.M."/>
            <person name="Cheong K."/>
            <person name="Shin H.S."/>
            <person name="Kim S.B."/>
            <person name="Han K."/>
            <person name="Lee J."/>
            <person name="Park M."/>
            <person name="Lee H.A."/>
            <person name="Lee H.Y."/>
            <person name="Lee Y."/>
            <person name="Oh S."/>
            <person name="Lee J.H."/>
            <person name="Choi E."/>
            <person name="Choi E."/>
            <person name="Lee S.E."/>
            <person name="Jeon J."/>
            <person name="Kim H."/>
            <person name="Choi G."/>
            <person name="Song H."/>
            <person name="Lee J."/>
            <person name="Lee S.C."/>
            <person name="Kwon J.K."/>
            <person name="Lee H.Y."/>
            <person name="Koo N."/>
            <person name="Hong Y."/>
            <person name="Kim R.W."/>
            <person name="Kang W.H."/>
            <person name="Huh J.H."/>
            <person name="Kang B.C."/>
            <person name="Yang T.J."/>
            <person name="Lee Y.H."/>
            <person name="Bennetzen J.L."/>
            <person name="Choi D."/>
        </authorList>
    </citation>
    <scope>NUCLEOTIDE SEQUENCE [LARGE SCALE GENOMIC DNA]</scope>
    <source>
        <strain evidence="12">cv. CM334</strain>
    </source>
</reference>
<protein>
    <recommendedName>
        <fullName evidence="8">5-epiaristolochene synthase</fullName>
        <ecNumber evidence="8">4.2.3.61</ecNumber>
    </recommendedName>
</protein>
<dbReference type="OMA" id="HYTIARI"/>
<reference evidence="11 12" key="1">
    <citation type="journal article" date="2014" name="Nat. Genet.">
        <title>Genome sequence of the hot pepper provides insights into the evolution of pungency in Capsicum species.</title>
        <authorList>
            <person name="Kim S."/>
            <person name="Park M."/>
            <person name="Yeom S.I."/>
            <person name="Kim Y.M."/>
            <person name="Lee J.M."/>
            <person name="Lee H.A."/>
            <person name="Seo E."/>
            <person name="Choi J."/>
            <person name="Cheong K."/>
            <person name="Kim K.T."/>
            <person name="Jung K."/>
            <person name="Lee G.W."/>
            <person name="Oh S.K."/>
            <person name="Bae C."/>
            <person name="Kim S.B."/>
            <person name="Lee H.Y."/>
            <person name="Kim S.Y."/>
            <person name="Kim M.S."/>
            <person name="Kang B.C."/>
            <person name="Jo Y.D."/>
            <person name="Yang H.B."/>
            <person name="Jeong H.J."/>
            <person name="Kang W.H."/>
            <person name="Kwon J.K."/>
            <person name="Shin C."/>
            <person name="Lim J.Y."/>
            <person name="Park J.H."/>
            <person name="Huh J.H."/>
            <person name="Kim J.S."/>
            <person name="Kim B.D."/>
            <person name="Cohen O."/>
            <person name="Paran I."/>
            <person name="Suh M.C."/>
            <person name="Lee S.B."/>
            <person name="Kim Y.K."/>
            <person name="Shin Y."/>
            <person name="Noh S.J."/>
            <person name="Park J."/>
            <person name="Seo Y.S."/>
            <person name="Kwon S.Y."/>
            <person name="Kim H.A."/>
            <person name="Park J.M."/>
            <person name="Kim H.J."/>
            <person name="Choi S.B."/>
            <person name="Bosland P.W."/>
            <person name="Reeves G."/>
            <person name="Jo S.H."/>
            <person name="Lee B.W."/>
            <person name="Cho H.T."/>
            <person name="Choi H.S."/>
            <person name="Lee M.S."/>
            <person name="Yu Y."/>
            <person name="Do Choi Y."/>
            <person name="Park B.S."/>
            <person name="van Deynze A."/>
            <person name="Ashrafi H."/>
            <person name="Hill T."/>
            <person name="Kim W.T."/>
            <person name="Pai H.S."/>
            <person name="Ahn H.K."/>
            <person name="Yeam I."/>
            <person name="Giovannoni J.J."/>
            <person name="Rose J.K."/>
            <person name="Sorensen I."/>
            <person name="Lee S.J."/>
            <person name="Kim R.W."/>
            <person name="Choi I.Y."/>
            <person name="Choi B.S."/>
            <person name="Lim J.S."/>
            <person name="Lee Y.H."/>
            <person name="Choi D."/>
        </authorList>
    </citation>
    <scope>NUCLEOTIDE SEQUENCE [LARGE SCALE GENOMIC DNA]</scope>
    <source>
        <strain evidence="12">cv. CM334</strain>
    </source>
</reference>
<evidence type="ECO:0000256" key="7">
    <source>
        <dbReference type="ARBA" id="ARBA00023239"/>
    </source>
</evidence>
<dbReference type="STRING" id="4072.A0A2G2Y3J1"/>
<dbReference type="Gramene" id="PHT64304">
    <property type="protein sequence ID" value="PHT64304"/>
    <property type="gene ID" value="T459_31831"/>
</dbReference>
<dbReference type="EMBL" id="AYRZ02000016">
    <property type="protein sequence ID" value="PHT64304.1"/>
    <property type="molecule type" value="Genomic_DNA"/>
</dbReference>
<keyword evidence="12" id="KW-1185">Reference proteome</keyword>
<evidence type="ECO:0000259" key="9">
    <source>
        <dbReference type="Pfam" id="PF01397"/>
    </source>
</evidence>
<dbReference type="PANTHER" id="PTHR31225">
    <property type="entry name" value="OS04G0344100 PROTEIN-RELATED"/>
    <property type="match status" value="1"/>
</dbReference>
<comment type="pathway">
    <text evidence="3">Secondary metabolite biosynthesis; terpenoid biosynthesis.</text>
</comment>
<dbReference type="Pfam" id="PF01397">
    <property type="entry name" value="Terpene_synth"/>
    <property type="match status" value="1"/>
</dbReference>
<dbReference type="Gene3D" id="1.10.600.10">
    <property type="entry name" value="Farnesyl Diphosphate Synthase"/>
    <property type="match status" value="1"/>
</dbReference>
<organism evidence="11 12">
    <name type="scientific">Capsicum annuum</name>
    <name type="common">Capsicum pepper</name>
    <dbReference type="NCBI Taxonomy" id="4072"/>
    <lineage>
        <taxon>Eukaryota</taxon>
        <taxon>Viridiplantae</taxon>
        <taxon>Streptophyta</taxon>
        <taxon>Embryophyta</taxon>
        <taxon>Tracheophyta</taxon>
        <taxon>Spermatophyta</taxon>
        <taxon>Magnoliopsida</taxon>
        <taxon>eudicotyledons</taxon>
        <taxon>Gunneridae</taxon>
        <taxon>Pentapetalae</taxon>
        <taxon>asterids</taxon>
        <taxon>lamiids</taxon>
        <taxon>Solanales</taxon>
        <taxon>Solanaceae</taxon>
        <taxon>Solanoideae</taxon>
        <taxon>Capsiceae</taxon>
        <taxon>Capsicum</taxon>
    </lineage>
</organism>
<proteinExistence type="predicted"/>
<dbReference type="SUPFAM" id="SSF48239">
    <property type="entry name" value="Terpenoid cyclases/Protein prenyltransferases"/>
    <property type="match status" value="1"/>
</dbReference>
<keyword evidence="7" id="KW-0456">Lyase</keyword>
<dbReference type="InterPro" id="IPR001906">
    <property type="entry name" value="Terpene_synth_N"/>
</dbReference>
<dbReference type="Proteomes" id="UP000222542">
    <property type="component" value="Unassembled WGS sequence"/>
</dbReference>
<dbReference type="Pfam" id="PF03936">
    <property type="entry name" value="Terpene_synth_C"/>
    <property type="match status" value="1"/>
</dbReference>
<dbReference type="FunFam" id="1.10.600.10:FF:000007">
    <property type="entry name" value="Isoprene synthase, chloroplastic"/>
    <property type="match status" value="1"/>
</dbReference>
<dbReference type="FunFam" id="1.50.10.130:FF:000001">
    <property type="entry name" value="Isoprene synthase, chloroplastic"/>
    <property type="match status" value="1"/>
</dbReference>
<dbReference type="GO" id="GO:0005737">
    <property type="term" value="C:cytoplasm"/>
    <property type="evidence" value="ECO:0007669"/>
    <property type="project" value="UniProtKB-SubCell"/>
</dbReference>
<dbReference type="GO" id="GO:0010333">
    <property type="term" value="F:terpene synthase activity"/>
    <property type="evidence" value="ECO:0000318"/>
    <property type="project" value="GO_Central"/>
</dbReference>
<dbReference type="InterPro" id="IPR036965">
    <property type="entry name" value="Terpene_synth_N_sf"/>
</dbReference>
<dbReference type="EC" id="4.2.3.61" evidence="8"/>
<dbReference type="AlphaFoldDB" id="A0A2G2Y3J1"/>
<evidence type="ECO:0000256" key="4">
    <source>
        <dbReference type="ARBA" id="ARBA00022490"/>
    </source>
</evidence>
<dbReference type="UniPathway" id="UPA00213"/>
<evidence type="ECO:0000256" key="5">
    <source>
        <dbReference type="ARBA" id="ARBA00022723"/>
    </source>
</evidence>
<name>A0A2G2Y3J1_CAPAN</name>
<dbReference type="CDD" id="cd00684">
    <property type="entry name" value="Terpene_cyclase_plant_C1"/>
    <property type="match status" value="1"/>
</dbReference>
<dbReference type="PANTHER" id="PTHR31225:SF93">
    <property type="entry name" value="ALPHA-HUMULENE_(-)-(E)-BETA-CARYOPHYLLENE SYNTHASE"/>
    <property type="match status" value="1"/>
</dbReference>
<evidence type="ECO:0000313" key="12">
    <source>
        <dbReference type="Proteomes" id="UP000222542"/>
    </source>
</evidence>
<dbReference type="GO" id="GO:0046246">
    <property type="term" value="P:terpene biosynthetic process"/>
    <property type="evidence" value="ECO:0000318"/>
    <property type="project" value="GO_Central"/>
</dbReference>
<dbReference type="SFLD" id="SFLDS00005">
    <property type="entry name" value="Isoprenoid_Synthase_Type_I"/>
    <property type="match status" value="1"/>
</dbReference>
<evidence type="ECO:0000256" key="1">
    <source>
        <dbReference type="ARBA" id="ARBA00001946"/>
    </source>
</evidence>
<evidence type="ECO:0000313" key="11">
    <source>
        <dbReference type="EMBL" id="PHT64304.1"/>
    </source>
</evidence>
<dbReference type="GO" id="GO:0102698">
    <property type="term" value="F:5-epi-aristolochene synthase activity"/>
    <property type="evidence" value="ECO:0007669"/>
    <property type="project" value="UniProtKB-EC"/>
</dbReference>
<comment type="cofactor">
    <cofactor evidence="1">
        <name>Mg(2+)</name>
        <dbReference type="ChEBI" id="CHEBI:18420"/>
    </cofactor>
</comment>
<evidence type="ECO:0000259" key="10">
    <source>
        <dbReference type="Pfam" id="PF03936"/>
    </source>
</evidence>
<dbReference type="SUPFAM" id="SSF48576">
    <property type="entry name" value="Terpenoid synthases"/>
    <property type="match status" value="1"/>
</dbReference>
<dbReference type="Gene3D" id="1.50.10.130">
    <property type="entry name" value="Terpene synthase, N-terminal domain"/>
    <property type="match status" value="1"/>
</dbReference>
<dbReference type="GO" id="GO:0016102">
    <property type="term" value="P:diterpenoid biosynthetic process"/>
    <property type="evidence" value="ECO:0007669"/>
    <property type="project" value="InterPro"/>
</dbReference>
<dbReference type="SFLD" id="SFLDG01019">
    <property type="entry name" value="Terpene_Cyclase_Like_1_C_Termi"/>
    <property type="match status" value="1"/>
</dbReference>
<accession>A0A2G2Y3J1</accession>
<comment type="subcellular location">
    <subcellularLocation>
        <location evidence="2">Cytoplasm</location>
    </subcellularLocation>
</comment>
<keyword evidence="5" id="KW-0479">Metal-binding</keyword>
<keyword evidence="4" id="KW-0963">Cytoplasm</keyword>
<dbReference type="InterPro" id="IPR034741">
    <property type="entry name" value="Terpene_cyclase-like_1_C"/>
</dbReference>
<dbReference type="InterPro" id="IPR008949">
    <property type="entry name" value="Isoprenoid_synthase_dom_sf"/>
</dbReference>
<feature type="domain" description="Terpene synthase metal-binding" evidence="10">
    <location>
        <begin position="263"/>
        <end position="501"/>
    </location>
</feature>
<sequence length="559" mass="64743">MASVAVENNVVNHIAEEIIRPVADFSPSLWGDRFLSFSIDNQVEQKYAEEIEVLKEQTRSMLLATGRKLEEKLNLIDVIERLGIAYHFEKEIDEILEQIYKENSNFEGGDYNDDLCTCALQFRLLRQHGYNISLKIFNKFLDENGKLKESLASDVLGLLSLYEASHVRTHGEDILEDALAFSTTHLESATPHLNSPLKEQVTHALDQSLHKGIPRIEIQFFISSIYDKAETKNDVLLRFAKLDYNLLQMLHKQELAEVSRWWKDLNFVNTLPYARDRVVECYFWALGVYYEPQYSQARVMLVKTIAMISIVDDTYDAYGTVEELATYTDVIQRWDVKEIGRLPDYMKISYKALLDLYEDYEKELSSDGNSHVVYYAKERLKELVKSYNIEAKWFIEGHAPPASDYLRNAFVTTTYYYLATTSYLGMKYAKEQEFEWLSKNPEILEGCVTICRVIDDVATYEVEKDRGQLSTGIECYMRDYSVSTKEAMAKFQEMGESGWKDINEGMLRPTPIPMEFLSRILNLARLVDVTYKNNEDGYTHPEKVIKPHIIAMVVDSFKI</sequence>
<evidence type="ECO:0000256" key="6">
    <source>
        <dbReference type="ARBA" id="ARBA00022842"/>
    </source>
</evidence>
<keyword evidence="6" id="KW-0460">Magnesium</keyword>
<dbReference type="InterPro" id="IPR005630">
    <property type="entry name" value="Terpene_synthase_metal-bd"/>
</dbReference>
<evidence type="ECO:0000256" key="8">
    <source>
        <dbReference type="ARBA" id="ARBA00024390"/>
    </source>
</evidence>
<gene>
    <name evidence="11" type="ORF">T459_31831</name>
</gene>
<dbReference type="InterPro" id="IPR008930">
    <property type="entry name" value="Terpenoid_cyclase/PrenylTrfase"/>
</dbReference>
<comment type="caution">
    <text evidence="11">The sequence shown here is derived from an EMBL/GenBank/DDBJ whole genome shotgun (WGS) entry which is preliminary data.</text>
</comment>
<feature type="domain" description="Terpene synthase N-terminal" evidence="9">
    <location>
        <begin position="29"/>
        <end position="205"/>
    </location>
</feature>
<evidence type="ECO:0000256" key="2">
    <source>
        <dbReference type="ARBA" id="ARBA00004496"/>
    </source>
</evidence>
<dbReference type="GO" id="GO:0000287">
    <property type="term" value="F:magnesium ion binding"/>
    <property type="evidence" value="ECO:0007669"/>
    <property type="project" value="InterPro"/>
</dbReference>
<evidence type="ECO:0000256" key="3">
    <source>
        <dbReference type="ARBA" id="ARBA00004721"/>
    </source>
</evidence>